<dbReference type="EMBL" id="JALJOS010000005">
    <property type="protein sequence ID" value="KAK9839016.1"/>
    <property type="molecule type" value="Genomic_DNA"/>
</dbReference>
<dbReference type="Proteomes" id="UP001438707">
    <property type="component" value="Unassembled WGS sequence"/>
</dbReference>
<evidence type="ECO:0000313" key="1">
    <source>
        <dbReference type="EMBL" id="KAK9839016.1"/>
    </source>
</evidence>
<gene>
    <name evidence="1" type="ORF">WJX74_007838</name>
</gene>
<protein>
    <submittedName>
        <fullName evidence="1">Uncharacterized protein</fullName>
    </submittedName>
</protein>
<accession>A0AAW1S039</accession>
<proteinExistence type="predicted"/>
<dbReference type="AlphaFoldDB" id="A0AAW1S039"/>
<keyword evidence="2" id="KW-1185">Reference proteome</keyword>
<organism evidence="1 2">
    <name type="scientific">Apatococcus lobatus</name>
    <dbReference type="NCBI Taxonomy" id="904363"/>
    <lineage>
        <taxon>Eukaryota</taxon>
        <taxon>Viridiplantae</taxon>
        <taxon>Chlorophyta</taxon>
        <taxon>core chlorophytes</taxon>
        <taxon>Trebouxiophyceae</taxon>
        <taxon>Chlorellales</taxon>
        <taxon>Chlorellaceae</taxon>
        <taxon>Apatococcus</taxon>
    </lineage>
</organism>
<evidence type="ECO:0000313" key="2">
    <source>
        <dbReference type="Proteomes" id="UP001438707"/>
    </source>
</evidence>
<reference evidence="1 2" key="1">
    <citation type="journal article" date="2024" name="Nat. Commun.">
        <title>Phylogenomics reveals the evolutionary origins of lichenization in chlorophyte algae.</title>
        <authorList>
            <person name="Puginier C."/>
            <person name="Libourel C."/>
            <person name="Otte J."/>
            <person name="Skaloud P."/>
            <person name="Haon M."/>
            <person name="Grisel S."/>
            <person name="Petersen M."/>
            <person name="Berrin J.G."/>
            <person name="Delaux P.M."/>
            <person name="Dal Grande F."/>
            <person name="Keller J."/>
        </authorList>
    </citation>
    <scope>NUCLEOTIDE SEQUENCE [LARGE SCALE GENOMIC DNA]</scope>
    <source>
        <strain evidence="1 2">SAG 2145</strain>
    </source>
</reference>
<sequence length="198" mass="21294">MELPGLKRFGTLSPAIPGSPNVAAMGFNPAATQLAVCWEANALDEHGAAFCLDVFDIQNKSRVFTMPYGSRIQLVWAPTSSHLLISAEVGVSLLNMASLECRRLPIFAIACYVSGNRATPSMVWTAKGDIALVCGGATQHSPHTTCFAVLLDGRIHVQFPCLSHGTYVDRVGVRLLPSTDLPRICYAQLVDISRLLAP</sequence>
<comment type="caution">
    <text evidence="1">The sequence shown here is derived from an EMBL/GenBank/DDBJ whole genome shotgun (WGS) entry which is preliminary data.</text>
</comment>
<name>A0AAW1S039_9CHLO</name>